<keyword evidence="5 13" id="KW-0328">Glycosyltransferase</keyword>
<dbReference type="EMBL" id="AMGV01000002">
    <property type="protein sequence ID" value="KEF60818.1"/>
    <property type="molecule type" value="Genomic_DNA"/>
</dbReference>
<dbReference type="OrthoDB" id="614844at2759"/>
<dbReference type="PANTHER" id="PTHR13036">
    <property type="entry name" value="BETA1,4 MANNOSYLTRANSFERASE"/>
    <property type="match status" value="1"/>
</dbReference>
<evidence type="ECO:0000256" key="6">
    <source>
        <dbReference type="ARBA" id="ARBA00022679"/>
    </source>
</evidence>
<evidence type="ECO:0000256" key="9">
    <source>
        <dbReference type="ARBA" id="ARBA00022989"/>
    </source>
</evidence>
<sequence>MILTVLLILSTLFTVLLLSLPSQCDPSDKSCSVQVLVLGDIGRSPRMQYHASSIAKHGGTVQLIGYPESDALPELVAHPNVSIVPILPPPKWLQTTNKLLFLIFGPLKVLIQTWFLWKVLGYSTKASKWLVVQNPPSIPTLFVVSLISLVRRTRLVVDWHNFGYSILALKLGSGHPLVALSKRYEKYFAKSATANFAVTDAMAQLLRTEFIKGSPVITLHDRPADMYRPLTESDRIQFLQRYQLLAKHFNDIADKKARLLVSSTSWTADEDFGLLLDALCNYSACATSSHPHLPELIVVITGKGPQKQQYLEKITSLQAGDALEMVDIYTDFLSFKDYALLLGSADLGISLHTSSSGVDLPMKVVDMFGAGLPVAGWSRFTAWPELVKEKVNGRGFGSSDELAEVLRELFDPASDQLLGLKKGAEQESQRRWASEWDPAAGKLFGLVD</sequence>
<evidence type="ECO:0000256" key="8">
    <source>
        <dbReference type="ARBA" id="ARBA00022824"/>
    </source>
</evidence>
<keyword evidence="12" id="KW-0732">Signal</keyword>
<evidence type="ECO:0000256" key="2">
    <source>
        <dbReference type="ARBA" id="ARBA00004922"/>
    </source>
</evidence>
<gene>
    <name evidence="13" type="ORF">A1O9_02380</name>
</gene>
<dbReference type="SUPFAM" id="SSF53756">
    <property type="entry name" value="UDP-Glycosyltransferase/glycogen phosphorylase"/>
    <property type="match status" value="1"/>
</dbReference>
<dbReference type="AlphaFoldDB" id="A0A072PND0"/>
<keyword evidence="8" id="KW-0256">Endoplasmic reticulum</keyword>
<evidence type="ECO:0000256" key="11">
    <source>
        <dbReference type="ARBA" id="ARBA00024899"/>
    </source>
</evidence>
<dbReference type="InterPro" id="IPR026051">
    <property type="entry name" value="ALG1-like"/>
</dbReference>
<dbReference type="GO" id="GO:0005789">
    <property type="term" value="C:endoplasmic reticulum membrane"/>
    <property type="evidence" value="ECO:0007669"/>
    <property type="project" value="UniProtKB-SubCell"/>
</dbReference>
<evidence type="ECO:0000256" key="7">
    <source>
        <dbReference type="ARBA" id="ARBA00022692"/>
    </source>
</evidence>
<feature type="chain" id="PRO_5001683611" description="Chitobiosyldiphosphodolichol beta-mannosyltransferase" evidence="12">
    <location>
        <begin position="25"/>
        <end position="448"/>
    </location>
</feature>
<keyword evidence="9" id="KW-1133">Transmembrane helix</keyword>
<dbReference type="VEuPathDB" id="FungiDB:A1O9_02380"/>
<evidence type="ECO:0000313" key="14">
    <source>
        <dbReference type="Proteomes" id="UP000027920"/>
    </source>
</evidence>
<evidence type="ECO:0000256" key="5">
    <source>
        <dbReference type="ARBA" id="ARBA00022676"/>
    </source>
</evidence>
<name>A0A072PND0_9EURO</name>
<comment type="subcellular location">
    <subcellularLocation>
        <location evidence="1">Endoplasmic reticulum membrane</location>
        <topology evidence="1">Single-pass membrane protein</topology>
    </subcellularLocation>
</comment>
<feature type="signal peptide" evidence="12">
    <location>
        <begin position="1"/>
        <end position="24"/>
    </location>
</feature>
<keyword evidence="7" id="KW-0812">Transmembrane</keyword>
<dbReference type="FunFam" id="3.40.50.2000:FF:000162">
    <property type="entry name" value="Beta-1,4-mannosyltransferase (Alg1), putative"/>
    <property type="match status" value="1"/>
</dbReference>
<protein>
    <recommendedName>
        <fullName evidence="4">Chitobiosyldiphosphodolichol beta-mannosyltransferase</fullName>
        <ecNumber evidence="3">2.4.1.142</ecNumber>
    </recommendedName>
</protein>
<evidence type="ECO:0000256" key="1">
    <source>
        <dbReference type="ARBA" id="ARBA00004389"/>
    </source>
</evidence>
<dbReference type="GO" id="GO:0004578">
    <property type="term" value="F:chitobiosyldiphosphodolichol beta-mannosyltransferase activity"/>
    <property type="evidence" value="ECO:0007669"/>
    <property type="project" value="UniProtKB-EC"/>
</dbReference>
<keyword evidence="14" id="KW-1185">Reference proteome</keyword>
<organism evidence="13 14">
    <name type="scientific">Exophiala aquamarina CBS 119918</name>
    <dbReference type="NCBI Taxonomy" id="1182545"/>
    <lineage>
        <taxon>Eukaryota</taxon>
        <taxon>Fungi</taxon>
        <taxon>Dikarya</taxon>
        <taxon>Ascomycota</taxon>
        <taxon>Pezizomycotina</taxon>
        <taxon>Eurotiomycetes</taxon>
        <taxon>Chaetothyriomycetidae</taxon>
        <taxon>Chaetothyriales</taxon>
        <taxon>Herpotrichiellaceae</taxon>
        <taxon>Exophiala</taxon>
    </lineage>
</organism>
<evidence type="ECO:0000256" key="12">
    <source>
        <dbReference type="SAM" id="SignalP"/>
    </source>
</evidence>
<comment type="caution">
    <text evidence="13">The sequence shown here is derived from an EMBL/GenBank/DDBJ whole genome shotgun (WGS) entry which is preliminary data.</text>
</comment>
<dbReference type="EC" id="2.4.1.142" evidence="3"/>
<dbReference type="Proteomes" id="UP000027920">
    <property type="component" value="Unassembled WGS sequence"/>
</dbReference>
<accession>A0A072PND0</accession>
<comment type="function">
    <text evidence="11">Participates in the formation of the lipid-linked precursor oligosaccharide for N-glycosylation. Involved in assembling the dolichol-pyrophosphate-GlcNAc(2)-Man(5) intermediate on the cytoplasmic surface of the ER.</text>
</comment>
<dbReference type="STRING" id="1182545.A0A072PND0"/>
<comment type="pathway">
    <text evidence="2">Protein modification; protein glycosylation.</text>
</comment>
<dbReference type="Gene3D" id="3.40.50.2000">
    <property type="entry name" value="Glycogen Phosphorylase B"/>
    <property type="match status" value="1"/>
</dbReference>
<keyword evidence="6 13" id="KW-0808">Transferase</keyword>
<evidence type="ECO:0000256" key="4">
    <source>
        <dbReference type="ARBA" id="ARBA00015841"/>
    </source>
</evidence>
<dbReference type="GeneID" id="25277324"/>
<evidence type="ECO:0000256" key="10">
    <source>
        <dbReference type="ARBA" id="ARBA00023136"/>
    </source>
</evidence>
<keyword evidence="10" id="KW-0472">Membrane</keyword>
<evidence type="ECO:0000256" key="3">
    <source>
        <dbReference type="ARBA" id="ARBA00012611"/>
    </source>
</evidence>
<evidence type="ECO:0000313" key="13">
    <source>
        <dbReference type="EMBL" id="KEF60818.1"/>
    </source>
</evidence>
<dbReference type="PANTHER" id="PTHR13036:SF0">
    <property type="entry name" value="CHITOBIOSYLDIPHOSPHODOLICHOL BETA-MANNOSYLTRANSFERASE"/>
    <property type="match status" value="1"/>
</dbReference>
<dbReference type="HOGENOM" id="CLU_012079_1_0_1"/>
<dbReference type="RefSeq" id="XP_013263408.1">
    <property type="nucleotide sequence ID" value="XM_013407954.1"/>
</dbReference>
<proteinExistence type="predicted"/>
<reference evidence="13 14" key="1">
    <citation type="submission" date="2013-03" db="EMBL/GenBank/DDBJ databases">
        <title>The Genome Sequence of Exophiala aquamarina CBS 119918.</title>
        <authorList>
            <consortium name="The Broad Institute Genomics Platform"/>
            <person name="Cuomo C."/>
            <person name="de Hoog S."/>
            <person name="Gorbushina A."/>
            <person name="Walker B."/>
            <person name="Young S.K."/>
            <person name="Zeng Q."/>
            <person name="Gargeya S."/>
            <person name="Fitzgerald M."/>
            <person name="Haas B."/>
            <person name="Abouelleil A."/>
            <person name="Allen A.W."/>
            <person name="Alvarado L."/>
            <person name="Arachchi H.M."/>
            <person name="Berlin A.M."/>
            <person name="Chapman S.B."/>
            <person name="Gainer-Dewar J."/>
            <person name="Goldberg J."/>
            <person name="Griggs A."/>
            <person name="Gujja S."/>
            <person name="Hansen M."/>
            <person name="Howarth C."/>
            <person name="Imamovic A."/>
            <person name="Ireland A."/>
            <person name="Larimer J."/>
            <person name="McCowan C."/>
            <person name="Murphy C."/>
            <person name="Pearson M."/>
            <person name="Poon T.W."/>
            <person name="Priest M."/>
            <person name="Roberts A."/>
            <person name="Saif S."/>
            <person name="Shea T."/>
            <person name="Sisk P."/>
            <person name="Sykes S."/>
            <person name="Wortman J."/>
            <person name="Nusbaum C."/>
            <person name="Birren B."/>
        </authorList>
    </citation>
    <scope>NUCLEOTIDE SEQUENCE [LARGE SCALE GENOMIC DNA]</scope>
    <source>
        <strain evidence="13 14">CBS 119918</strain>
    </source>
</reference>